<proteinExistence type="predicted"/>
<gene>
    <name evidence="1" type="ORF">EUGRSUZ_B00911</name>
</gene>
<accession>A0A059D1F5</accession>
<dbReference type="InParanoid" id="A0A059D1F5"/>
<protein>
    <submittedName>
        <fullName evidence="1">Uncharacterized protein</fullName>
    </submittedName>
</protein>
<organism evidence="1">
    <name type="scientific">Eucalyptus grandis</name>
    <name type="common">Flooded gum</name>
    <dbReference type="NCBI Taxonomy" id="71139"/>
    <lineage>
        <taxon>Eukaryota</taxon>
        <taxon>Viridiplantae</taxon>
        <taxon>Streptophyta</taxon>
        <taxon>Embryophyta</taxon>
        <taxon>Tracheophyta</taxon>
        <taxon>Spermatophyta</taxon>
        <taxon>Magnoliopsida</taxon>
        <taxon>eudicotyledons</taxon>
        <taxon>Gunneridae</taxon>
        <taxon>Pentapetalae</taxon>
        <taxon>rosids</taxon>
        <taxon>malvids</taxon>
        <taxon>Myrtales</taxon>
        <taxon>Myrtaceae</taxon>
        <taxon>Myrtoideae</taxon>
        <taxon>Eucalypteae</taxon>
        <taxon>Eucalyptus</taxon>
    </lineage>
</organism>
<sequence length="66" mass="7777">MFHLMCLTVSSLFPNKVFFKPYCIRIANKQTCHRLKLLLPSNFSISNHVVELEVITKRSRENKINK</sequence>
<dbReference type="EMBL" id="KK198754">
    <property type="protein sequence ID" value="KCW84035.1"/>
    <property type="molecule type" value="Genomic_DNA"/>
</dbReference>
<dbReference type="Gramene" id="KCW84035">
    <property type="protein sequence ID" value="KCW84035"/>
    <property type="gene ID" value="EUGRSUZ_B00911"/>
</dbReference>
<name>A0A059D1F5_EUCGR</name>
<reference evidence="1" key="1">
    <citation type="submission" date="2013-07" db="EMBL/GenBank/DDBJ databases">
        <title>The genome of Eucalyptus grandis.</title>
        <authorList>
            <person name="Schmutz J."/>
            <person name="Hayes R."/>
            <person name="Myburg A."/>
            <person name="Tuskan G."/>
            <person name="Grattapaglia D."/>
            <person name="Rokhsar D.S."/>
        </authorList>
    </citation>
    <scope>NUCLEOTIDE SEQUENCE</scope>
    <source>
        <tissue evidence="1">Leaf extractions</tissue>
    </source>
</reference>
<evidence type="ECO:0000313" key="1">
    <source>
        <dbReference type="EMBL" id="KCW84035.1"/>
    </source>
</evidence>
<dbReference type="AlphaFoldDB" id="A0A059D1F5"/>